<evidence type="ECO:0000313" key="1">
    <source>
        <dbReference type="EMBL" id="TDQ31461.1"/>
    </source>
</evidence>
<proteinExistence type="predicted"/>
<keyword evidence="2" id="KW-1185">Reference proteome</keyword>
<comment type="caution">
    <text evidence="1">The sequence shown here is derived from an EMBL/GenBank/DDBJ whole genome shotgun (WGS) entry which is preliminary data.</text>
</comment>
<name>A0A4R6TQ00_9FLAO</name>
<reference evidence="1 2" key="1">
    <citation type="submission" date="2019-03" db="EMBL/GenBank/DDBJ databases">
        <title>Genomic Encyclopedia of Archaeal and Bacterial Type Strains, Phase II (KMG-II): from individual species to whole genera.</title>
        <authorList>
            <person name="Goeker M."/>
        </authorList>
    </citation>
    <scope>NUCLEOTIDE SEQUENCE [LARGE SCALE GENOMIC DNA]</scope>
    <source>
        <strain evidence="1 2">DSM 18435</strain>
    </source>
</reference>
<dbReference type="AlphaFoldDB" id="A0A4R6TQ00"/>
<dbReference type="EMBL" id="SNYI01000002">
    <property type="protein sequence ID" value="TDQ31461.1"/>
    <property type="molecule type" value="Genomic_DNA"/>
</dbReference>
<evidence type="ECO:0000313" key="2">
    <source>
        <dbReference type="Proteomes" id="UP000295468"/>
    </source>
</evidence>
<dbReference type="RefSeq" id="WP_166636705.1">
    <property type="nucleotide sequence ID" value="NZ_SNYI01000002.1"/>
</dbReference>
<organism evidence="1 2">
    <name type="scientific">Zeaxanthinibacter enoshimensis</name>
    <dbReference type="NCBI Taxonomy" id="392009"/>
    <lineage>
        <taxon>Bacteria</taxon>
        <taxon>Pseudomonadati</taxon>
        <taxon>Bacteroidota</taxon>
        <taxon>Flavobacteriia</taxon>
        <taxon>Flavobacteriales</taxon>
        <taxon>Flavobacteriaceae</taxon>
        <taxon>Zeaxanthinibacter</taxon>
    </lineage>
</organism>
<dbReference type="Proteomes" id="UP000295468">
    <property type="component" value="Unassembled WGS sequence"/>
</dbReference>
<accession>A0A4R6TQ00</accession>
<protein>
    <submittedName>
        <fullName evidence="1">Uncharacterized protein</fullName>
    </submittedName>
</protein>
<gene>
    <name evidence="1" type="ORF">CLV82_2169</name>
</gene>
<sequence length="53" mass="5907">MKDLEILSQEEQCMIRGGFWIGPPPKWAIDAGIAIGQSVQLFIEGFKDGSREI</sequence>